<evidence type="ECO:0000313" key="4">
    <source>
        <dbReference type="Proteomes" id="UP000011613"/>
    </source>
</evidence>
<evidence type="ECO:0000256" key="1">
    <source>
        <dbReference type="SAM" id="MobiDB-lite"/>
    </source>
</evidence>
<sequence>MSDLAQNDGQRFDRLPETSAERTVEGRVSREEVVEYFEDRFAIPPETFDDHTFWEKGAGKIWIYHGDAPVRR</sequence>
<dbReference type="InterPro" id="IPR055546">
    <property type="entry name" value="DUF7122"/>
</dbReference>
<organism evidence="3 4">
    <name type="scientific">Natronobacterium gregoryi (strain ATCC 43098 / DSM 3393 / CCM 3738 / CIP 104747 / IAM 13177 / JCM 8860 / NBRC 102187 / NCIMB 2189 / SP2)</name>
    <dbReference type="NCBI Taxonomy" id="797304"/>
    <lineage>
        <taxon>Archaea</taxon>
        <taxon>Methanobacteriati</taxon>
        <taxon>Methanobacteriota</taxon>
        <taxon>Stenosarchaea group</taxon>
        <taxon>Halobacteria</taxon>
        <taxon>Halobacteriales</taxon>
        <taxon>Natrialbaceae</taxon>
        <taxon>Natronobacterium</taxon>
    </lineage>
</organism>
<dbReference type="PATRIC" id="fig|797304.7.peg.264"/>
<evidence type="ECO:0000313" key="3">
    <source>
        <dbReference type="EMBL" id="ELY73462.1"/>
    </source>
</evidence>
<gene>
    <name evidence="3" type="ORF">C490_01315</name>
</gene>
<dbReference type="Proteomes" id="UP000011613">
    <property type="component" value="Unassembled WGS sequence"/>
</dbReference>
<comment type="caution">
    <text evidence="3">The sequence shown here is derived from an EMBL/GenBank/DDBJ whole genome shotgun (WGS) entry which is preliminary data.</text>
</comment>
<dbReference type="Pfam" id="PF23437">
    <property type="entry name" value="DUF7122"/>
    <property type="match status" value="1"/>
</dbReference>
<reference evidence="3 4" key="1">
    <citation type="journal article" date="2014" name="PLoS Genet.">
        <title>Phylogenetically driven sequencing of extremely halophilic archaea reveals strategies for static and dynamic osmo-response.</title>
        <authorList>
            <person name="Becker E.A."/>
            <person name="Seitzer P.M."/>
            <person name="Tritt A."/>
            <person name="Larsen D."/>
            <person name="Krusor M."/>
            <person name="Yao A.I."/>
            <person name="Wu D."/>
            <person name="Madern D."/>
            <person name="Eisen J.A."/>
            <person name="Darling A.E."/>
            <person name="Facciotti M.T."/>
        </authorList>
    </citation>
    <scope>NUCLEOTIDE SEQUENCE [LARGE SCALE GENOMIC DNA]</scope>
    <source>
        <strain evidence="3 4">SP2</strain>
    </source>
</reference>
<proteinExistence type="predicted"/>
<dbReference type="AlphaFoldDB" id="L9YIZ3"/>
<protein>
    <recommendedName>
        <fullName evidence="2">DUF7122 domain-containing protein</fullName>
    </recommendedName>
</protein>
<name>L9YIZ3_NATGS</name>
<feature type="region of interest" description="Disordered" evidence="1">
    <location>
        <begin position="1"/>
        <end position="24"/>
    </location>
</feature>
<feature type="domain" description="DUF7122" evidence="2">
    <location>
        <begin position="3"/>
        <end position="69"/>
    </location>
</feature>
<dbReference type="EMBL" id="AOIC01000013">
    <property type="protein sequence ID" value="ELY73462.1"/>
    <property type="molecule type" value="Genomic_DNA"/>
</dbReference>
<evidence type="ECO:0000259" key="2">
    <source>
        <dbReference type="Pfam" id="PF23437"/>
    </source>
</evidence>
<feature type="compositionally biased region" description="Basic and acidic residues" evidence="1">
    <location>
        <begin position="10"/>
        <end position="24"/>
    </location>
</feature>
<accession>L9YIZ3</accession>